<protein>
    <recommendedName>
        <fullName evidence="2">EF-hand domain-containing protein</fullName>
    </recommendedName>
</protein>
<dbReference type="GO" id="GO:0005509">
    <property type="term" value="F:calcium ion binding"/>
    <property type="evidence" value="ECO:0007669"/>
    <property type="project" value="InterPro"/>
</dbReference>
<keyword evidence="4" id="KW-1185">Reference proteome</keyword>
<dbReference type="PANTHER" id="PTHR23049">
    <property type="entry name" value="MYOSIN REGULATORY LIGHT CHAIN 2"/>
    <property type="match status" value="1"/>
</dbReference>
<dbReference type="InterPro" id="IPR011992">
    <property type="entry name" value="EF-hand-dom_pair"/>
</dbReference>
<dbReference type="AlphaFoldDB" id="A0A1R2BXM6"/>
<dbReference type="SUPFAM" id="SSF47473">
    <property type="entry name" value="EF-hand"/>
    <property type="match status" value="1"/>
</dbReference>
<name>A0A1R2BXM6_9CILI</name>
<accession>A0A1R2BXM6</accession>
<evidence type="ECO:0000259" key="2">
    <source>
        <dbReference type="PROSITE" id="PS50222"/>
    </source>
</evidence>
<evidence type="ECO:0000256" key="1">
    <source>
        <dbReference type="ARBA" id="ARBA00022737"/>
    </source>
</evidence>
<keyword evidence="1" id="KW-0677">Repeat</keyword>
<dbReference type="PROSITE" id="PS50222">
    <property type="entry name" value="EF_HAND_2"/>
    <property type="match status" value="1"/>
</dbReference>
<gene>
    <name evidence="3" type="ORF">SteCoe_17960</name>
</gene>
<evidence type="ECO:0000313" key="3">
    <source>
        <dbReference type="EMBL" id="OMJ81552.1"/>
    </source>
</evidence>
<evidence type="ECO:0000313" key="4">
    <source>
        <dbReference type="Proteomes" id="UP000187209"/>
    </source>
</evidence>
<dbReference type="InterPro" id="IPR050403">
    <property type="entry name" value="Myosin_RLC"/>
</dbReference>
<comment type="caution">
    <text evidence="3">The sequence shown here is derived from an EMBL/GenBank/DDBJ whole genome shotgun (WGS) entry which is preliminary data.</text>
</comment>
<dbReference type="Gene3D" id="1.10.238.10">
    <property type="entry name" value="EF-hand"/>
    <property type="match status" value="1"/>
</dbReference>
<proteinExistence type="predicted"/>
<reference evidence="3 4" key="1">
    <citation type="submission" date="2016-11" db="EMBL/GenBank/DDBJ databases">
        <title>The macronuclear genome of Stentor coeruleus: a giant cell with tiny introns.</title>
        <authorList>
            <person name="Slabodnick M."/>
            <person name="Ruby J.G."/>
            <person name="Reiff S.B."/>
            <person name="Swart E.C."/>
            <person name="Gosai S."/>
            <person name="Prabakaran S."/>
            <person name="Witkowska E."/>
            <person name="Larue G.E."/>
            <person name="Fisher S."/>
            <person name="Freeman R.M."/>
            <person name="Gunawardena J."/>
            <person name="Chu W."/>
            <person name="Stover N.A."/>
            <person name="Gregory B.D."/>
            <person name="Nowacki M."/>
            <person name="Derisi J."/>
            <person name="Roy S.W."/>
            <person name="Marshall W.F."/>
            <person name="Sood P."/>
        </authorList>
    </citation>
    <scope>NUCLEOTIDE SEQUENCE [LARGE SCALE GENOMIC DNA]</scope>
    <source>
        <strain evidence="3">WM001</strain>
    </source>
</reference>
<dbReference type="InterPro" id="IPR002048">
    <property type="entry name" value="EF_hand_dom"/>
</dbReference>
<organism evidence="3 4">
    <name type="scientific">Stentor coeruleus</name>
    <dbReference type="NCBI Taxonomy" id="5963"/>
    <lineage>
        <taxon>Eukaryota</taxon>
        <taxon>Sar</taxon>
        <taxon>Alveolata</taxon>
        <taxon>Ciliophora</taxon>
        <taxon>Postciliodesmatophora</taxon>
        <taxon>Heterotrichea</taxon>
        <taxon>Heterotrichida</taxon>
        <taxon>Stentoridae</taxon>
        <taxon>Stentor</taxon>
    </lineage>
</organism>
<dbReference type="EMBL" id="MPUH01000376">
    <property type="protein sequence ID" value="OMJ81552.1"/>
    <property type="molecule type" value="Genomic_DNA"/>
</dbReference>
<dbReference type="Proteomes" id="UP000187209">
    <property type="component" value="Unassembled WGS sequence"/>
</dbReference>
<sequence>MAEEPILDFSHFHIHPNDIQEAMKAFKWFHSKRSGLLKREDISRSFDSLGLKLSQSEITKMLLPFDKIGELHEEKQQFSLPEFLHITLKKIHQINMQDDLMALFHLYDLDRKGKLSKEEIQFLAFKLLADLQLKPSLVDGLISQTSKDASGLIDYKLFVRLLAQEL</sequence>
<feature type="domain" description="EF-hand" evidence="2">
    <location>
        <begin position="95"/>
        <end position="130"/>
    </location>
</feature>
<dbReference type="OrthoDB" id="26525at2759"/>